<dbReference type="EMBL" id="JAFBDZ010000001">
    <property type="protein sequence ID" value="MBM7583676.1"/>
    <property type="molecule type" value="Genomic_DNA"/>
</dbReference>
<organism evidence="3 4">
    <name type="scientific">Rossellomorea pakistanensis</name>
    <dbReference type="NCBI Taxonomy" id="992288"/>
    <lineage>
        <taxon>Bacteria</taxon>
        <taxon>Bacillati</taxon>
        <taxon>Bacillota</taxon>
        <taxon>Bacilli</taxon>
        <taxon>Bacillales</taxon>
        <taxon>Bacillaceae</taxon>
        <taxon>Rossellomorea</taxon>
    </lineage>
</organism>
<dbReference type="PANTHER" id="PTHR34473">
    <property type="entry name" value="UPF0699 TRANSMEMBRANE PROTEIN YDBS"/>
    <property type="match status" value="1"/>
</dbReference>
<feature type="transmembrane region" description="Helical" evidence="1">
    <location>
        <begin position="53"/>
        <end position="76"/>
    </location>
</feature>
<evidence type="ECO:0000259" key="2">
    <source>
        <dbReference type="Pfam" id="PF03703"/>
    </source>
</evidence>
<dbReference type="Pfam" id="PF03703">
    <property type="entry name" value="bPH_2"/>
    <property type="match status" value="1"/>
</dbReference>
<name>A0ABS2N7U2_9BACI</name>
<keyword evidence="4" id="KW-1185">Reference proteome</keyword>
<reference evidence="3 4" key="1">
    <citation type="submission" date="2021-01" db="EMBL/GenBank/DDBJ databases">
        <title>Genomic Encyclopedia of Type Strains, Phase IV (KMG-IV): sequencing the most valuable type-strain genomes for metagenomic binning, comparative biology and taxonomic classification.</title>
        <authorList>
            <person name="Goeker M."/>
        </authorList>
    </citation>
    <scope>NUCLEOTIDE SEQUENCE [LARGE SCALE GENOMIC DNA]</scope>
    <source>
        <strain evidence="3 4">DSM 24834</strain>
    </source>
</reference>
<sequence length="164" mass="19181">MNYTLPEPQQQISQDAVKVWRVSAVITHVISIVILCILLFLDSRYDWYEWLKPVIYILIAIDIIYSIYGIVLYPYYLQKTWRYEVDERFIQLKHGALERENSIIPMTKVQYVNTNQGPILRKYNLCTITIGTTASSHKIPAITREAAEVLRTKIAIFAQIKEDE</sequence>
<protein>
    <submittedName>
        <fullName evidence="3">Membrane protein YdbS with pleckstrin-like domain</fullName>
    </submittedName>
</protein>
<dbReference type="Proteomes" id="UP001646157">
    <property type="component" value="Unassembled WGS sequence"/>
</dbReference>
<keyword evidence="1" id="KW-0472">Membrane</keyword>
<dbReference type="PANTHER" id="PTHR34473:SF2">
    <property type="entry name" value="UPF0699 TRANSMEMBRANE PROTEIN YDBT"/>
    <property type="match status" value="1"/>
</dbReference>
<proteinExistence type="predicted"/>
<gene>
    <name evidence="3" type="ORF">JOC86_000213</name>
</gene>
<evidence type="ECO:0000313" key="4">
    <source>
        <dbReference type="Proteomes" id="UP001646157"/>
    </source>
</evidence>
<dbReference type="InterPro" id="IPR005182">
    <property type="entry name" value="YdbS-like_PH"/>
</dbReference>
<comment type="caution">
    <text evidence="3">The sequence shown here is derived from an EMBL/GenBank/DDBJ whole genome shotgun (WGS) entry which is preliminary data.</text>
</comment>
<evidence type="ECO:0000256" key="1">
    <source>
        <dbReference type="SAM" id="Phobius"/>
    </source>
</evidence>
<feature type="domain" description="YdbS-like PH" evidence="2">
    <location>
        <begin position="79"/>
        <end position="154"/>
    </location>
</feature>
<dbReference type="RefSeq" id="WP_205167926.1">
    <property type="nucleotide sequence ID" value="NZ_JAFBDZ010000001.1"/>
</dbReference>
<accession>A0ABS2N7U2</accession>
<keyword evidence="1" id="KW-1133">Transmembrane helix</keyword>
<evidence type="ECO:0000313" key="3">
    <source>
        <dbReference type="EMBL" id="MBM7583676.1"/>
    </source>
</evidence>
<keyword evidence="1" id="KW-0812">Transmembrane</keyword>
<feature type="transmembrane region" description="Helical" evidence="1">
    <location>
        <begin position="20"/>
        <end position="41"/>
    </location>
</feature>